<evidence type="ECO:0000313" key="5">
    <source>
        <dbReference type="EMBL" id="MBP2328926.1"/>
    </source>
</evidence>
<protein>
    <submittedName>
        <fullName evidence="5">Dehydrogenase</fullName>
    </submittedName>
</protein>
<comment type="caution">
    <text evidence="5">The sequence shown here is derived from an EMBL/GenBank/DDBJ whole genome shotgun (WGS) entry which is preliminary data.</text>
</comment>
<keyword evidence="2" id="KW-0560">Oxidoreductase</keyword>
<evidence type="ECO:0000256" key="1">
    <source>
        <dbReference type="ARBA" id="ARBA00010928"/>
    </source>
</evidence>
<dbReference type="InterPro" id="IPR050984">
    <property type="entry name" value="Gfo/Idh/MocA_domain"/>
</dbReference>
<feature type="domain" description="GFO/IDH/MocA-like oxidoreductase" evidence="4">
    <location>
        <begin position="135"/>
        <end position="246"/>
    </location>
</feature>
<dbReference type="RefSeq" id="WP_209645819.1">
    <property type="nucleotide sequence ID" value="NZ_JAGINW010000001.1"/>
</dbReference>
<evidence type="ECO:0000259" key="3">
    <source>
        <dbReference type="Pfam" id="PF01408"/>
    </source>
</evidence>
<name>A0ABS4TX24_9PSEU</name>
<evidence type="ECO:0000259" key="4">
    <source>
        <dbReference type="Pfam" id="PF22725"/>
    </source>
</evidence>
<dbReference type="SUPFAM" id="SSF51735">
    <property type="entry name" value="NAD(P)-binding Rossmann-fold domains"/>
    <property type="match status" value="1"/>
</dbReference>
<proteinExistence type="inferred from homology"/>
<dbReference type="SUPFAM" id="SSF55347">
    <property type="entry name" value="Glyceraldehyde-3-phosphate dehydrogenase-like, C-terminal domain"/>
    <property type="match status" value="1"/>
</dbReference>
<dbReference type="InterPro" id="IPR055170">
    <property type="entry name" value="GFO_IDH_MocA-like_dom"/>
</dbReference>
<dbReference type="Gene3D" id="3.40.50.720">
    <property type="entry name" value="NAD(P)-binding Rossmann-like Domain"/>
    <property type="match status" value="1"/>
</dbReference>
<reference evidence="5 6" key="1">
    <citation type="submission" date="2021-03" db="EMBL/GenBank/DDBJ databases">
        <title>Sequencing the genomes of 1000 actinobacteria strains.</title>
        <authorList>
            <person name="Klenk H.-P."/>
        </authorList>
    </citation>
    <scope>NUCLEOTIDE SEQUENCE [LARGE SCALE GENOMIC DNA]</scope>
    <source>
        <strain evidence="5 6">DSM 46670</strain>
    </source>
</reference>
<organism evidence="5 6">
    <name type="scientific">Kibdelosporangium banguiense</name>
    <dbReference type="NCBI Taxonomy" id="1365924"/>
    <lineage>
        <taxon>Bacteria</taxon>
        <taxon>Bacillati</taxon>
        <taxon>Actinomycetota</taxon>
        <taxon>Actinomycetes</taxon>
        <taxon>Pseudonocardiales</taxon>
        <taxon>Pseudonocardiaceae</taxon>
        <taxon>Kibdelosporangium</taxon>
    </lineage>
</organism>
<dbReference type="Proteomes" id="UP001519332">
    <property type="component" value="Unassembled WGS sequence"/>
</dbReference>
<gene>
    <name evidence="5" type="ORF">JOF56_009311</name>
</gene>
<keyword evidence="6" id="KW-1185">Reference proteome</keyword>
<dbReference type="PANTHER" id="PTHR22604">
    <property type="entry name" value="OXIDOREDUCTASES"/>
    <property type="match status" value="1"/>
</dbReference>
<dbReference type="Pfam" id="PF22725">
    <property type="entry name" value="GFO_IDH_MocA_C3"/>
    <property type="match status" value="1"/>
</dbReference>
<accession>A0ABS4TX24</accession>
<feature type="domain" description="Gfo/Idh/MocA-like oxidoreductase N-terminal" evidence="3">
    <location>
        <begin position="5"/>
        <end position="120"/>
    </location>
</feature>
<evidence type="ECO:0000313" key="6">
    <source>
        <dbReference type="Proteomes" id="UP001519332"/>
    </source>
</evidence>
<dbReference type="Pfam" id="PF01408">
    <property type="entry name" value="GFO_IDH_MocA"/>
    <property type="match status" value="1"/>
</dbReference>
<evidence type="ECO:0000256" key="2">
    <source>
        <dbReference type="ARBA" id="ARBA00023002"/>
    </source>
</evidence>
<dbReference type="Gene3D" id="3.30.360.10">
    <property type="entry name" value="Dihydrodipicolinate Reductase, domain 2"/>
    <property type="match status" value="1"/>
</dbReference>
<dbReference type="PANTHER" id="PTHR22604:SF105">
    <property type="entry name" value="TRANS-1,2-DIHYDROBENZENE-1,2-DIOL DEHYDROGENASE"/>
    <property type="match status" value="1"/>
</dbReference>
<comment type="similarity">
    <text evidence="1">Belongs to the Gfo/Idh/MocA family.</text>
</comment>
<dbReference type="InterPro" id="IPR000683">
    <property type="entry name" value="Gfo/Idh/MocA-like_OxRdtase_N"/>
</dbReference>
<dbReference type="InterPro" id="IPR036291">
    <property type="entry name" value="NAD(P)-bd_dom_sf"/>
</dbReference>
<dbReference type="EMBL" id="JAGINW010000001">
    <property type="protein sequence ID" value="MBP2328926.1"/>
    <property type="molecule type" value="Genomic_DNA"/>
</dbReference>
<sequence>MPNQVRWAIIGTGDVSAMIAPDFALARNATVTAVCSRALDTAETFADRFAIPRRYDNLGLLLDDAEIDAVYIATPHGTHHSLAMTALAAGKHVMVEKPMATSSAQVRDILGYARGRGLLAMQAMWSDFSPMAALLKQLLDSDAIGAVTSVQASFGLPFPRSTGSRWNAALGGSTLLDQGIYPVALALSVLGRPDHIRARGRVTANGIDLAEHITFEYKDGRYAQLAASMVDFVEPSATINGTTGWVSLPAPFWVADRLELRSGGFPQALMNSRPRSVTVEGHGFVPMIRAASEAILEQRTEHPLHDAARTLAVFAALDEIRSQLPPGTAVLG</sequence>